<evidence type="ECO:0000256" key="6">
    <source>
        <dbReference type="ARBA" id="ARBA00022989"/>
    </source>
</evidence>
<proteinExistence type="inferred from homology"/>
<sequence length="351" mass="37736">MSFIEKKSQYNTLFIGILIALVTLVIYVSTLGVANISFLDSLKIMLERIPGLGRYFSTEEIPNTHRVIVWQIRLPRIFLAAIVGMGLSVVGATFQGMFKNPMADPYVIGVSSGAALGATIAIVLGLSRFTGGLGYVNLLAFIGAIVTVTLVYNIARIGNKVPTITLLLAGIAVSALLSSIISVLMIFNRDKIESIVFWTMGSVAAASWKHVFTLLPIVLVGTLLIICYARDLNLLMVGDDTAKNLGVEVDKTKRVLLVISSVIIAFSVSVSGIIGFVGLIIPHAIRMLVGPDHRVLIPFSALGGAIFLILTDTLARTIIAPTEIPVGAVTAIFGSPYFIYLLYKTKKKVIQ</sequence>
<evidence type="ECO:0000256" key="7">
    <source>
        <dbReference type="ARBA" id="ARBA00023136"/>
    </source>
</evidence>
<comment type="similarity">
    <text evidence="2">Belongs to the binding-protein-dependent transport system permease family. FecCD subfamily.</text>
</comment>
<dbReference type="PANTHER" id="PTHR30472">
    <property type="entry name" value="FERRIC ENTEROBACTIN TRANSPORT SYSTEM PERMEASE PROTEIN"/>
    <property type="match status" value="1"/>
</dbReference>
<keyword evidence="3" id="KW-0813">Transport</keyword>
<feature type="transmembrane region" description="Helical" evidence="8">
    <location>
        <begin position="324"/>
        <end position="343"/>
    </location>
</feature>
<dbReference type="Pfam" id="PF01032">
    <property type="entry name" value="FecCD"/>
    <property type="match status" value="1"/>
</dbReference>
<evidence type="ECO:0000256" key="5">
    <source>
        <dbReference type="ARBA" id="ARBA00022692"/>
    </source>
</evidence>
<dbReference type="SUPFAM" id="SSF81345">
    <property type="entry name" value="ABC transporter involved in vitamin B12 uptake, BtuC"/>
    <property type="match status" value="1"/>
</dbReference>
<feature type="transmembrane region" description="Helical" evidence="8">
    <location>
        <begin position="295"/>
        <end position="318"/>
    </location>
</feature>
<feature type="transmembrane region" description="Helical" evidence="8">
    <location>
        <begin position="12"/>
        <end position="38"/>
    </location>
</feature>
<evidence type="ECO:0000256" key="8">
    <source>
        <dbReference type="SAM" id="Phobius"/>
    </source>
</evidence>
<dbReference type="GO" id="GO:0022857">
    <property type="term" value="F:transmembrane transporter activity"/>
    <property type="evidence" value="ECO:0007669"/>
    <property type="project" value="InterPro"/>
</dbReference>
<dbReference type="Gene3D" id="1.10.3470.10">
    <property type="entry name" value="ABC transporter involved in vitamin B12 uptake, BtuC"/>
    <property type="match status" value="1"/>
</dbReference>
<evidence type="ECO:0000256" key="2">
    <source>
        <dbReference type="ARBA" id="ARBA00007935"/>
    </source>
</evidence>
<keyword evidence="10" id="KW-1185">Reference proteome</keyword>
<feature type="transmembrane region" description="Helical" evidence="8">
    <location>
        <begin position="164"/>
        <end position="187"/>
    </location>
</feature>
<dbReference type="Proteomes" id="UP000516160">
    <property type="component" value="Chromosome"/>
</dbReference>
<evidence type="ECO:0000256" key="4">
    <source>
        <dbReference type="ARBA" id="ARBA00022475"/>
    </source>
</evidence>
<dbReference type="InterPro" id="IPR037294">
    <property type="entry name" value="ABC_BtuC-like"/>
</dbReference>
<feature type="transmembrane region" description="Helical" evidence="8">
    <location>
        <begin position="133"/>
        <end position="152"/>
    </location>
</feature>
<dbReference type="RefSeq" id="WP_213167526.1">
    <property type="nucleotide sequence ID" value="NZ_CP058559.1"/>
</dbReference>
<reference evidence="9 10" key="1">
    <citation type="submission" date="2020-07" db="EMBL/GenBank/DDBJ databases">
        <title>Alkalicella. sp. LB2 genome.</title>
        <authorList>
            <person name="Postec A."/>
            <person name="Quemeneur M."/>
        </authorList>
    </citation>
    <scope>NUCLEOTIDE SEQUENCE [LARGE SCALE GENOMIC DNA]</scope>
    <source>
        <strain evidence="9 10">LB2</strain>
    </source>
</reference>
<feature type="transmembrane region" description="Helical" evidence="8">
    <location>
        <begin position="74"/>
        <end position="94"/>
    </location>
</feature>
<keyword evidence="6 8" id="KW-1133">Transmembrane helix</keyword>
<evidence type="ECO:0000313" key="10">
    <source>
        <dbReference type="Proteomes" id="UP000516160"/>
    </source>
</evidence>
<organism evidence="9 10">
    <name type="scientific">Alkalicella caledoniensis</name>
    <dbReference type="NCBI Taxonomy" id="2731377"/>
    <lineage>
        <taxon>Bacteria</taxon>
        <taxon>Bacillati</taxon>
        <taxon>Bacillota</taxon>
        <taxon>Clostridia</taxon>
        <taxon>Eubacteriales</taxon>
        <taxon>Proteinivoracaceae</taxon>
        <taxon>Alkalicella</taxon>
    </lineage>
</organism>
<keyword evidence="4" id="KW-1003">Cell membrane</keyword>
<dbReference type="AlphaFoldDB" id="A0A7G9W5A1"/>
<gene>
    <name evidence="9" type="ORF">HYG86_03315</name>
</gene>
<dbReference type="InterPro" id="IPR000522">
    <property type="entry name" value="ABC_transptr_permease_BtuC"/>
</dbReference>
<comment type="subcellular location">
    <subcellularLocation>
        <location evidence="1">Cell membrane</location>
        <topology evidence="1">Multi-pass membrane protein</topology>
    </subcellularLocation>
</comment>
<dbReference type="CDD" id="cd06550">
    <property type="entry name" value="TM_ABC_iron-siderophores_like"/>
    <property type="match status" value="1"/>
</dbReference>
<feature type="transmembrane region" description="Helical" evidence="8">
    <location>
        <begin position="106"/>
        <end position="126"/>
    </location>
</feature>
<dbReference type="FunFam" id="1.10.3470.10:FF:000001">
    <property type="entry name" value="Vitamin B12 ABC transporter permease BtuC"/>
    <property type="match status" value="1"/>
</dbReference>
<keyword evidence="5 8" id="KW-0812">Transmembrane</keyword>
<evidence type="ECO:0000256" key="3">
    <source>
        <dbReference type="ARBA" id="ARBA00022448"/>
    </source>
</evidence>
<accession>A0A7G9W5A1</accession>
<name>A0A7G9W5A1_ALKCA</name>
<keyword evidence="7 8" id="KW-0472">Membrane</keyword>
<dbReference type="EMBL" id="CP058559">
    <property type="protein sequence ID" value="QNO13863.1"/>
    <property type="molecule type" value="Genomic_DNA"/>
</dbReference>
<dbReference type="PANTHER" id="PTHR30472:SF25">
    <property type="entry name" value="ABC TRANSPORTER PERMEASE PROTEIN MJ0876-RELATED"/>
    <property type="match status" value="1"/>
</dbReference>
<evidence type="ECO:0000256" key="1">
    <source>
        <dbReference type="ARBA" id="ARBA00004651"/>
    </source>
</evidence>
<dbReference type="GO" id="GO:0033214">
    <property type="term" value="P:siderophore-iron import into cell"/>
    <property type="evidence" value="ECO:0007669"/>
    <property type="project" value="TreeGrafter"/>
</dbReference>
<dbReference type="KEGG" id="acae:HYG86_03315"/>
<feature type="transmembrane region" description="Helical" evidence="8">
    <location>
        <begin position="208"/>
        <end position="229"/>
    </location>
</feature>
<protein>
    <submittedName>
        <fullName evidence="9">Iron chelate uptake ABC transporter family permease subunit</fullName>
    </submittedName>
</protein>
<evidence type="ECO:0000313" key="9">
    <source>
        <dbReference type="EMBL" id="QNO13863.1"/>
    </source>
</evidence>
<feature type="transmembrane region" description="Helical" evidence="8">
    <location>
        <begin position="255"/>
        <end position="283"/>
    </location>
</feature>
<dbReference type="GO" id="GO:0005886">
    <property type="term" value="C:plasma membrane"/>
    <property type="evidence" value="ECO:0007669"/>
    <property type="project" value="UniProtKB-SubCell"/>
</dbReference>